<dbReference type="InterPro" id="IPR023468">
    <property type="entry name" value="Riboflavin_kinase"/>
</dbReference>
<evidence type="ECO:0000256" key="5">
    <source>
        <dbReference type="ARBA" id="ARBA00022643"/>
    </source>
</evidence>
<evidence type="ECO:0000256" key="8">
    <source>
        <dbReference type="ARBA" id="ARBA00022741"/>
    </source>
</evidence>
<feature type="domain" description="Riboflavin kinase" evidence="17">
    <location>
        <begin position="182"/>
        <end position="309"/>
    </location>
</feature>
<evidence type="ECO:0000256" key="16">
    <source>
        <dbReference type="SAM" id="MobiDB-lite"/>
    </source>
</evidence>
<dbReference type="GO" id="GO:0009398">
    <property type="term" value="P:FMN biosynthetic process"/>
    <property type="evidence" value="ECO:0007669"/>
    <property type="project" value="UniProtKB-UniRule"/>
</dbReference>
<dbReference type="Gene3D" id="2.40.30.30">
    <property type="entry name" value="Riboflavin kinase-like"/>
    <property type="match status" value="1"/>
</dbReference>
<organism evidence="18 19">
    <name type="scientific">Marseilla massiliensis</name>
    <dbReference type="NCBI Taxonomy" id="1841864"/>
    <lineage>
        <taxon>Bacteria</taxon>
        <taxon>Pseudomonadati</taxon>
        <taxon>Bacteroidota</taxon>
        <taxon>Bacteroidia</taxon>
        <taxon>Bacteroidales</taxon>
        <taxon>Prevotellaceae</taxon>
        <taxon>Marseilla</taxon>
    </lineage>
</organism>
<evidence type="ECO:0000256" key="2">
    <source>
        <dbReference type="ARBA" id="ARBA00004726"/>
    </source>
</evidence>
<evidence type="ECO:0000256" key="12">
    <source>
        <dbReference type="ARBA" id="ARBA00023268"/>
    </source>
</evidence>
<proteinExistence type="inferred from homology"/>
<dbReference type="GO" id="GO:0005524">
    <property type="term" value="F:ATP binding"/>
    <property type="evidence" value="ECO:0007669"/>
    <property type="project" value="UniProtKB-UniRule"/>
</dbReference>
<comment type="pathway">
    <text evidence="3 15">Cofactor biosynthesis; FMN biosynthesis; FMN from riboflavin (ATP route): step 1/1.</text>
</comment>
<name>A0A938WFL1_9BACT</name>
<evidence type="ECO:0000256" key="9">
    <source>
        <dbReference type="ARBA" id="ARBA00022777"/>
    </source>
</evidence>
<evidence type="ECO:0000256" key="14">
    <source>
        <dbReference type="ARBA" id="ARBA00049494"/>
    </source>
</evidence>
<feature type="region of interest" description="Disordered" evidence="16">
    <location>
        <begin position="299"/>
        <end position="328"/>
    </location>
</feature>
<dbReference type="GO" id="GO:0009231">
    <property type="term" value="P:riboflavin biosynthetic process"/>
    <property type="evidence" value="ECO:0007669"/>
    <property type="project" value="InterPro"/>
</dbReference>
<evidence type="ECO:0000256" key="10">
    <source>
        <dbReference type="ARBA" id="ARBA00022827"/>
    </source>
</evidence>
<dbReference type="AlphaFoldDB" id="A0A938WFL1"/>
<dbReference type="GO" id="GO:0003919">
    <property type="term" value="F:FMN adenylyltransferase activity"/>
    <property type="evidence" value="ECO:0007669"/>
    <property type="project" value="UniProtKB-UniRule"/>
</dbReference>
<dbReference type="Pfam" id="PF06574">
    <property type="entry name" value="FAD_syn"/>
    <property type="match status" value="1"/>
</dbReference>
<dbReference type="Proteomes" id="UP000764045">
    <property type="component" value="Unassembled WGS sequence"/>
</dbReference>
<dbReference type="SMART" id="SM00904">
    <property type="entry name" value="Flavokinase"/>
    <property type="match status" value="1"/>
</dbReference>
<comment type="caution">
    <text evidence="18">The sequence shown here is derived from an EMBL/GenBank/DDBJ whole genome shotgun (WGS) entry which is preliminary data.</text>
</comment>
<keyword evidence="4 15" id="KW-0285">Flavoprotein</keyword>
<evidence type="ECO:0000313" key="19">
    <source>
        <dbReference type="Proteomes" id="UP000764045"/>
    </source>
</evidence>
<keyword evidence="10 15" id="KW-0274">FAD</keyword>
<dbReference type="NCBIfam" id="TIGR00083">
    <property type="entry name" value="ribF"/>
    <property type="match status" value="1"/>
</dbReference>
<dbReference type="Pfam" id="PF01687">
    <property type="entry name" value="Flavokinase"/>
    <property type="match status" value="1"/>
</dbReference>
<dbReference type="Gene3D" id="3.40.50.620">
    <property type="entry name" value="HUPs"/>
    <property type="match status" value="1"/>
</dbReference>
<dbReference type="CDD" id="cd02064">
    <property type="entry name" value="FAD_synthetase_N"/>
    <property type="match status" value="1"/>
</dbReference>
<dbReference type="SUPFAM" id="SSF52374">
    <property type="entry name" value="Nucleotidylyl transferase"/>
    <property type="match status" value="1"/>
</dbReference>
<keyword evidence="9 15" id="KW-0418">Kinase</keyword>
<dbReference type="PIRSF" id="PIRSF004491">
    <property type="entry name" value="FAD_Synth"/>
    <property type="match status" value="1"/>
</dbReference>
<protein>
    <recommendedName>
        <fullName evidence="15">Riboflavin biosynthesis protein</fullName>
    </recommendedName>
    <domain>
        <recommendedName>
            <fullName evidence="15">Riboflavin kinase</fullName>
            <ecNumber evidence="15">2.7.1.26</ecNumber>
        </recommendedName>
        <alternativeName>
            <fullName evidence="15">Flavokinase</fullName>
        </alternativeName>
    </domain>
    <domain>
        <recommendedName>
            <fullName evidence="15">FMN adenylyltransferase</fullName>
            <ecNumber evidence="15">2.7.7.2</ecNumber>
        </recommendedName>
        <alternativeName>
            <fullName evidence="15">FAD pyrophosphorylase</fullName>
        </alternativeName>
        <alternativeName>
            <fullName evidence="15">FAD synthase</fullName>
        </alternativeName>
    </domain>
</protein>
<comment type="catalytic activity">
    <reaction evidence="13 15">
        <text>riboflavin + ATP = FMN + ADP + H(+)</text>
        <dbReference type="Rhea" id="RHEA:14357"/>
        <dbReference type="ChEBI" id="CHEBI:15378"/>
        <dbReference type="ChEBI" id="CHEBI:30616"/>
        <dbReference type="ChEBI" id="CHEBI:57986"/>
        <dbReference type="ChEBI" id="CHEBI:58210"/>
        <dbReference type="ChEBI" id="CHEBI:456216"/>
        <dbReference type="EC" id="2.7.1.26"/>
    </reaction>
</comment>
<dbReference type="EMBL" id="JACJJL010000001">
    <property type="protein sequence ID" value="MBM6660211.1"/>
    <property type="molecule type" value="Genomic_DNA"/>
</dbReference>
<evidence type="ECO:0000256" key="4">
    <source>
        <dbReference type="ARBA" id="ARBA00022630"/>
    </source>
</evidence>
<keyword evidence="7 15" id="KW-0548">Nucleotidyltransferase</keyword>
<evidence type="ECO:0000256" key="11">
    <source>
        <dbReference type="ARBA" id="ARBA00022840"/>
    </source>
</evidence>
<dbReference type="InterPro" id="IPR014729">
    <property type="entry name" value="Rossmann-like_a/b/a_fold"/>
</dbReference>
<dbReference type="EC" id="2.7.1.26" evidence="15"/>
<evidence type="ECO:0000256" key="6">
    <source>
        <dbReference type="ARBA" id="ARBA00022679"/>
    </source>
</evidence>
<evidence type="ECO:0000256" key="3">
    <source>
        <dbReference type="ARBA" id="ARBA00005201"/>
    </source>
</evidence>
<keyword evidence="19" id="KW-1185">Reference proteome</keyword>
<keyword evidence="5 15" id="KW-0288">FMN</keyword>
<evidence type="ECO:0000313" key="18">
    <source>
        <dbReference type="EMBL" id="MBM6660211.1"/>
    </source>
</evidence>
<dbReference type="EC" id="2.7.7.2" evidence="15"/>
<dbReference type="PANTHER" id="PTHR22749">
    <property type="entry name" value="RIBOFLAVIN KINASE/FMN ADENYLYLTRANSFERASE"/>
    <property type="match status" value="1"/>
</dbReference>
<evidence type="ECO:0000256" key="15">
    <source>
        <dbReference type="PIRNR" id="PIRNR004491"/>
    </source>
</evidence>
<feature type="compositionally biased region" description="Low complexity" evidence="16">
    <location>
        <begin position="311"/>
        <end position="328"/>
    </location>
</feature>
<comment type="catalytic activity">
    <reaction evidence="14 15">
        <text>FMN + ATP + H(+) = FAD + diphosphate</text>
        <dbReference type="Rhea" id="RHEA:17237"/>
        <dbReference type="ChEBI" id="CHEBI:15378"/>
        <dbReference type="ChEBI" id="CHEBI:30616"/>
        <dbReference type="ChEBI" id="CHEBI:33019"/>
        <dbReference type="ChEBI" id="CHEBI:57692"/>
        <dbReference type="ChEBI" id="CHEBI:58210"/>
        <dbReference type="EC" id="2.7.7.2"/>
    </reaction>
</comment>
<evidence type="ECO:0000256" key="13">
    <source>
        <dbReference type="ARBA" id="ARBA00047880"/>
    </source>
</evidence>
<dbReference type="InterPro" id="IPR015865">
    <property type="entry name" value="Riboflavin_kinase_bac/euk"/>
</dbReference>
<dbReference type="InterPro" id="IPR023465">
    <property type="entry name" value="Riboflavin_kinase_dom_sf"/>
</dbReference>
<dbReference type="SUPFAM" id="SSF82114">
    <property type="entry name" value="Riboflavin kinase-like"/>
    <property type="match status" value="1"/>
</dbReference>
<dbReference type="GO" id="GO:0006747">
    <property type="term" value="P:FAD biosynthetic process"/>
    <property type="evidence" value="ECO:0007669"/>
    <property type="project" value="UniProtKB-UniRule"/>
</dbReference>
<dbReference type="InterPro" id="IPR002606">
    <property type="entry name" value="Riboflavin_kinase_bac"/>
</dbReference>
<keyword evidence="8 15" id="KW-0547">Nucleotide-binding</keyword>
<dbReference type="PANTHER" id="PTHR22749:SF6">
    <property type="entry name" value="RIBOFLAVIN KINASE"/>
    <property type="match status" value="1"/>
</dbReference>
<comment type="similarity">
    <text evidence="15">Belongs to the ribF family.</text>
</comment>
<comment type="pathway">
    <text evidence="2 15">Cofactor biosynthesis; FAD biosynthesis; FAD from FMN: step 1/1.</text>
</comment>
<comment type="function">
    <text evidence="1">Catalyzes the phosphorylation of riboflavin to FMN followed by the adenylation of FMN to FAD.</text>
</comment>
<evidence type="ECO:0000259" key="17">
    <source>
        <dbReference type="SMART" id="SM00904"/>
    </source>
</evidence>
<evidence type="ECO:0000256" key="7">
    <source>
        <dbReference type="ARBA" id="ARBA00022695"/>
    </source>
</evidence>
<keyword evidence="6 15" id="KW-0808">Transferase</keyword>
<keyword evidence="12" id="KW-0511">Multifunctional enzyme</keyword>
<dbReference type="FunFam" id="3.40.50.620:FF:000021">
    <property type="entry name" value="Riboflavin biosynthesis protein"/>
    <property type="match status" value="1"/>
</dbReference>
<sequence>MQTTFLTPGTPLPPPCAATIGFFDGVHRGHRYLISHVIDVAGAKGLEPAVVTFDNHPRQVLHSDYRPALLSTPAEKLALLGQTGAARCFVLHFDSRMAALPARQFIEDVLLGQLNVRHLVIGYDNRFGHDRAEGFDDYRRYGRAVGIDVEQWQPLEVGGVRVSSSVVRSLLLAGEVDMASRCLGYHYTVSGTVAHGRHVGTSLGFPTANIVPDDPLKLVPAAGVYAVEASIEGEERPLPAMLNIGTCPTFDGTATTIEAHVLDYSADLYGRRMGIAFVKRLRDERKFRTPAELASQLRHDIGHTREALAASQSSQPSQSSQSSQNSQK</sequence>
<keyword evidence="11 15" id="KW-0067">ATP-binding</keyword>
<dbReference type="GO" id="GO:0008531">
    <property type="term" value="F:riboflavin kinase activity"/>
    <property type="evidence" value="ECO:0007669"/>
    <property type="project" value="UniProtKB-UniRule"/>
</dbReference>
<reference evidence="18 19" key="1">
    <citation type="journal article" date="2021" name="Sci. Rep.">
        <title>The distribution of antibiotic resistance genes in chicken gut microbiota commensals.</title>
        <authorList>
            <person name="Juricova H."/>
            <person name="Matiasovicova J."/>
            <person name="Kubasova T."/>
            <person name="Cejkova D."/>
            <person name="Rychlik I."/>
        </authorList>
    </citation>
    <scope>NUCLEOTIDE SEQUENCE [LARGE SCALE GENOMIC DNA]</scope>
    <source>
        <strain evidence="18 19">An819</strain>
    </source>
</reference>
<gene>
    <name evidence="18" type="primary">ribF</name>
    <name evidence="18" type="ORF">H6B30_00330</name>
</gene>
<evidence type="ECO:0000256" key="1">
    <source>
        <dbReference type="ARBA" id="ARBA00002121"/>
    </source>
</evidence>
<dbReference type="InterPro" id="IPR015864">
    <property type="entry name" value="FAD_synthase"/>
</dbReference>
<accession>A0A938WFL1</accession>